<protein>
    <submittedName>
        <fullName evidence="1">Uncharacterized protein</fullName>
    </submittedName>
</protein>
<keyword evidence="2" id="KW-1185">Reference proteome</keyword>
<proteinExistence type="predicted"/>
<sequence>MANVQFLESIRPISNSANANIPPQICTTESVPAPLKGLPAGMQLLHNRTGKICYNVMRAGLVTSMHDIHIACLDAGDNLILTTYTTYRFVPLSRRNRFDRKKRVWFGFTAKHRSVLVLQHMKSVPVTMGFAWMVS</sequence>
<accession>A0A0M9WHF9</accession>
<evidence type="ECO:0000313" key="2">
    <source>
        <dbReference type="Proteomes" id="UP000037696"/>
    </source>
</evidence>
<name>A0A0M9WHF9_9EURO</name>
<dbReference type="Proteomes" id="UP000037696">
    <property type="component" value="Unassembled WGS sequence"/>
</dbReference>
<dbReference type="EMBL" id="LHQQ01000053">
    <property type="protein sequence ID" value="KOS44869.1"/>
    <property type="molecule type" value="Genomic_DNA"/>
</dbReference>
<dbReference type="AlphaFoldDB" id="A0A0M9WHF9"/>
<organism evidence="1 2">
    <name type="scientific">Penicillium nordicum</name>
    <dbReference type="NCBI Taxonomy" id="229535"/>
    <lineage>
        <taxon>Eukaryota</taxon>
        <taxon>Fungi</taxon>
        <taxon>Dikarya</taxon>
        <taxon>Ascomycota</taxon>
        <taxon>Pezizomycotina</taxon>
        <taxon>Eurotiomycetes</taxon>
        <taxon>Eurotiomycetidae</taxon>
        <taxon>Eurotiales</taxon>
        <taxon>Aspergillaceae</taxon>
        <taxon>Penicillium</taxon>
    </lineage>
</organism>
<reference evidence="1 2" key="1">
    <citation type="submission" date="2015-08" db="EMBL/GenBank/DDBJ databases">
        <title>Genome sequencing of Penicillium nordicum.</title>
        <authorList>
            <person name="Nguyen H.D."/>
            <person name="Seifert K.A."/>
        </authorList>
    </citation>
    <scope>NUCLEOTIDE SEQUENCE [LARGE SCALE GENOMIC DNA]</scope>
    <source>
        <strain evidence="1 2">DAOMC 185683</strain>
    </source>
</reference>
<gene>
    <name evidence="1" type="ORF">ACN38_g4188</name>
</gene>
<comment type="caution">
    <text evidence="1">The sequence shown here is derived from an EMBL/GenBank/DDBJ whole genome shotgun (WGS) entry which is preliminary data.</text>
</comment>
<evidence type="ECO:0000313" key="1">
    <source>
        <dbReference type="EMBL" id="KOS44869.1"/>
    </source>
</evidence>